<keyword evidence="1" id="KW-1133">Transmembrane helix</keyword>
<evidence type="ECO:0000313" key="3">
    <source>
        <dbReference type="Proteomes" id="UP000467840"/>
    </source>
</evidence>
<protein>
    <submittedName>
        <fullName evidence="2">Uncharacterized protein</fullName>
    </submittedName>
</protein>
<keyword evidence="3" id="KW-1185">Reference proteome</keyword>
<keyword evidence="1" id="KW-0472">Membrane</keyword>
<keyword evidence="1" id="KW-0812">Transmembrane</keyword>
<dbReference type="AlphaFoldDB" id="A0A6A6LRW9"/>
<evidence type="ECO:0000313" key="2">
    <source>
        <dbReference type="EMBL" id="KAF2302369.1"/>
    </source>
</evidence>
<accession>A0A6A6LRW9</accession>
<organism evidence="2 3">
    <name type="scientific">Hevea brasiliensis</name>
    <name type="common">Para rubber tree</name>
    <name type="synonym">Siphonia brasiliensis</name>
    <dbReference type="NCBI Taxonomy" id="3981"/>
    <lineage>
        <taxon>Eukaryota</taxon>
        <taxon>Viridiplantae</taxon>
        <taxon>Streptophyta</taxon>
        <taxon>Embryophyta</taxon>
        <taxon>Tracheophyta</taxon>
        <taxon>Spermatophyta</taxon>
        <taxon>Magnoliopsida</taxon>
        <taxon>eudicotyledons</taxon>
        <taxon>Gunneridae</taxon>
        <taxon>Pentapetalae</taxon>
        <taxon>rosids</taxon>
        <taxon>fabids</taxon>
        <taxon>Malpighiales</taxon>
        <taxon>Euphorbiaceae</taxon>
        <taxon>Crotonoideae</taxon>
        <taxon>Micrandreae</taxon>
        <taxon>Hevea</taxon>
    </lineage>
</organism>
<gene>
    <name evidence="2" type="ORF">GH714_034999</name>
</gene>
<dbReference type="EMBL" id="JAAGAX010000010">
    <property type="protein sequence ID" value="KAF2302369.1"/>
    <property type="molecule type" value="Genomic_DNA"/>
</dbReference>
<comment type="caution">
    <text evidence="2">The sequence shown here is derived from an EMBL/GenBank/DDBJ whole genome shotgun (WGS) entry which is preliminary data.</text>
</comment>
<name>A0A6A6LRW9_HEVBR</name>
<proteinExistence type="predicted"/>
<evidence type="ECO:0000256" key="1">
    <source>
        <dbReference type="SAM" id="Phobius"/>
    </source>
</evidence>
<feature type="transmembrane region" description="Helical" evidence="1">
    <location>
        <begin position="46"/>
        <end position="64"/>
    </location>
</feature>
<reference evidence="2 3" key="1">
    <citation type="journal article" date="2020" name="Mol. Plant">
        <title>The Chromosome-Based Rubber Tree Genome Provides New Insights into Spurge Genome Evolution and Rubber Biosynthesis.</title>
        <authorList>
            <person name="Liu J."/>
            <person name="Shi C."/>
            <person name="Shi C.C."/>
            <person name="Li W."/>
            <person name="Zhang Q.J."/>
            <person name="Zhang Y."/>
            <person name="Li K."/>
            <person name="Lu H.F."/>
            <person name="Shi C."/>
            <person name="Zhu S.T."/>
            <person name="Xiao Z.Y."/>
            <person name="Nan H."/>
            <person name="Yue Y."/>
            <person name="Zhu X.G."/>
            <person name="Wu Y."/>
            <person name="Hong X.N."/>
            <person name="Fan G.Y."/>
            <person name="Tong Y."/>
            <person name="Zhang D."/>
            <person name="Mao C.L."/>
            <person name="Liu Y.L."/>
            <person name="Hao S.J."/>
            <person name="Liu W.Q."/>
            <person name="Lv M.Q."/>
            <person name="Zhang H.B."/>
            <person name="Liu Y."/>
            <person name="Hu-Tang G.R."/>
            <person name="Wang J.P."/>
            <person name="Wang J.H."/>
            <person name="Sun Y.H."/>
            <person name="Ni S.B."/>
            <person name="Chen W.B."/>
            <person name="Zhang X.C."/>
            <person name="Jiao Y.N."/>
            <person name="Eichler E.E."/>
            <person name="Li G.H."/>
            <person name="Liu X."/>
            <person name="Gao L.Z."/>
        </authorList>
    </citation>
    <scope>NUCLEOTIDE SEQUENCE [LARGE SCALE GENOMIC DNA]</scope>
    <source>
        <strain evidence="3">cv. GT1</strain>
        <tissue evidence="2">Leaf</tissue>
    </source>
</reference>
<sequence length="88" mass="9295">MSSRFPVTLVIAAGNGSSSTAAASMSSPTPLTLTTLASKSILVYSGNLYFIIGLDLISVMYMWYTTIRWHEKSASRPSASSVAGTARS</sequence>
<dbReference type="Proteomes" id="UP000467840">
    <property type="component" value="Chromosome 4"/>
</dbReference>